<dbReference type="Pfam" id="PF01757">
    <property type="entry name" value="Acyl_transf_3"/>
    <property type="match status" value="1"/>
</dbReference>
<feature type="transmembrane region" description="Helical" evidence="1">
    <location>
        <begin position="256"/>
        <end position="277"/>
    </location>
</feature>
<organism evidence="3 4">
    <name type="scientific">Cnuibacter physcomitrellae</name>
    <dbReference type="NCBI Taxonomy" id="1619308"/>
    <lineage>
        <taxon>Bacteria</taxon>
        <taxon>Bacillati</taxon>
        <taxon>Actinomycetota</taxon>
        <taxon>Actinomycetes</taxon>
        <taxon>Micrococcales</taxon>
        <taxon>Microbacteriaceae</taxon>
        <taxon>Cnuibacter</taxon>
    </lineage>
</organism>
<feature type="transmembrane region" description="Helical" evidence="1">
    <location>
        <begin position="381"/>
        <end position="398"/>
    </location>
</feature>
<proteinExistence type="predicted"/>
<dbReference type="EMBL" id="CP020716">
    <property type="protein sequence ID" value="ARJ07553.1"/>
    <property type="molecule type" value="Genomic_DNA"/>
</dbReference>
<feature type="transmembrane region" description="Helical" evidence="1">
    <location>
        <begin position="130"/>
        <end position="152"/>
    </location>
</feature>
<evidence type="ECO:0000256" key="1">
    <source>
        <dbReference type="SAM" id="Phobius"/>
    </source>
</evidence>
<dbReference type="KEGG" id="cphy:B5808_19335"/>
<reference evidence="3 4" key="1">
    <citation type="submission" date="2017-04" db="EMBL/GenBank/DDBJ databases">
        <authorList>
            <person name="Afonso C.L."/>
            <person name="Miller P.J."/>
            <person name="Scott M.A."/>
            <person name="Spackman E."/>
            <person name="Goraichik I."/>
            <person name="Dimitrov K.M."/>
            <person name="Suarez D.L."/>
            <person name="Swayne D.E."/>
        </authorList>
    </citation>
    <scope>NUCLEOTIDE SEQUENCE [LARGE SCALE GENOMIC DNA]</scope>
    <source>
        <strain evidence="4">XA(T)</strain>
        <plasmid evidence="4">Plasmid unnamed1</plasmid>
    </source>
</reference>
<dbReference type="InterPro" id="IPR050879">
    <property type="entry name" value="Acyltransferase_3"/>
</dbReference>
<dbReference type="PANTHER" id="PTHR23028">
    <property type="entry name" value="ACETYLTRANSFERASE"/>
    <property type="match status" value="1"/>
</dbReference>
<keyword evidence="1" id="KW-1133">Transmembrane helix</keyword>
<feature type="transmembrane region" description="Helical" evidence="1">
    <location>
        <begin position="217"/>
        <end position="236"/>
    </location>
</feature>
<dbReference type="GO" id="GO:0016020">
    <property type="term" value="C:membrane"/>
    <property type="evidence" value="ECO:0007669"/>
    <property type="project" value="TreeGrafter"/>
</dbReference>
<feature type="domain" description="Acyltransferase 3" evidence="2">
    <location>
        <begin position="63"/>
        <end position="394"/>
    </location>
</feature>
<name>A0A1X9LQU6_9MICO</name>
<feature type="transmembrane region" description="Helical" evidence="1">
    <location>
        <begin position="315"/>
        <end position="335"/>
    </location>
</feature>
<keyword evidence="4" id="KW-1185">Reference proteome</keyword>
<dbReference type="AlphaFoldDB" id="A0A1X9LQU6"/>
<gene>
    <name evidence="3" type="ORF">B5808_19335</name>
</gene>
<evidence type="ECO:0000313" key="3">
    <source>
        <dbReference type="EMBL" id="ARJ07553.1"/>
    </source>
</evidence>
<keyword evidence="3" id="KW-0614">Plasmid</keyword>
<keyword evidence="1" id="KW-0812">Transmembrane</keyword>
<protein>
    <recommendedName>
        <fullName evidence="2">Acyltransferase 3 domain-containing protein</fullName>
    </recommendedName>
</protein>
<evidence type="ECO:0000313" key="4">
    <source>
        <dbReference type="Proteomes" id="UP000192775"/>
    </source>
</evidence>
<feature type="transmembrane region" description="Helical" evidence="1">
    <location>
        <begin position="347"/>
        <end position="369"/>
    </location>
</feature>
<dbReference type="GO" id="GO:0016747">
    <property type="term" value="F:acyltransferase activity, transferring groups other than amino-acyl groups"/>
    <property type="evidence" value="ECO:0007669"/>
    <property type="project" value="InterPro"/>
</dbReference>
<sequence>MSRLSSAPLTSVRCKLHAPAPRRRALFWSLNARAFLVLSLRGMSSRNRSSPTASAHPISPRIPSLDGLRALAVLVVFVGHGRTDQGQWPGYAGVTVFFFLSGFLITTLLRRELEKSGRIQLTRFYLRRTFRILPAAYFTIVVSLALATAGLLPSSISGWGVLSEFLNYTNYYIVARGYESLPPETSQMWSLAVEEQYYLVVPVALLVAYRLGARRTLVGWCLVSVGLLIAGWRVFLGLNGADFDRLYFSTDTRIDSILWGAALALLMNPVMGDAAALRGRLVRWIARHLGLIAAVAIGTLVFSAVVPALSFRLSVATTLQCLALVPIFWFVITRPSGVIGKLLNSRVLVHLGVLSFSFYLLHKIVLAVIGPLIDAPILTDSISLLVSVLVSQLVFWSIERPFTNLRVRIERRFLSRAATRTGNSGAAQPLTHLTPRGYSGMGRRIHG</sequence>
<feature type="transmembrane region" description="Helical" evidence="1">
    <location>
        <begin position="289"/>
        <end position="309"/>
    </location>
</feature>
<dbReference type="Proteomes" id="UP000192775">
    <property type="component" value="Plasmid unnamed1"/>
</dbReference>
<feature type="transmembrane region" description="Helical" evidence="1">
    <location>
        <begin position="88"/>
        <end position="109"/>
    </location>
</feature>
<feature type="transmembrane region" description="Helical" evidence="1">
    <location>
        <begin position="196"/>
        <end position="212"/>
    </location>
</feature>
<evidence type="ECO:0000259" key="2">
    <source>
        <dbReference type="Pfam" id="PF01757"/>
    </source>
</evidence>
<accession>A0A1X9LQU6</accession>
<dbReference type="GO" id="GO:0000271">
    <property type="term" value="P:polysaccharide biosynthetic process"/>
    <property type="evidence" value="ECO:0007669"/>
    <property type="project" value="TreeGrafter"/>
</dbReference>
<geneLocation type="plasmid" evidence="3">
    <name>unnamed1</name>
</geneLocation>
<dbReference type="PANTHER" id="PTHR23028:SF53">
    <property type="entry name" value="ACYL_TRANSF_3 DOMAIN-CONTAINING PROTEIN"/>
    <property type="match status" value="1"/>
</dbReference>
<keyword evidence="1" id="KW-0472">Membrane</keyword>
<dbReference type="InterPro" id="IPR002656">
    <property type="entry name" value="Acyl_transf_3_dom"/>
</dbReference>